<feature type="domain" description="C2H2-type" evidence="2">
    <location>
        <begin position="6"/>
        <end position="35"/>
    </location>
</feature>
<dbReference type="Proteomes" id="UP000247284">
    <property type="component" value="Segment"/>
</dbReference>
<proteinExistence type="predicted"/>
<keyword evidence="1" id="KW-0862">Zinc</keyword>
<organism evidence="3 4">
    <name type="scientific">Microbacterium phage Hendrix</name>
    <dbReference type="NCBI Taxonomy" id="2182341"/>
    <lineage>
        <taxon>Viruses</taxon>
        <taxon>Duplodnaviria</taxon>
        <taxon>Heunggongvirae</taxon>
        <taxon>Uroviricota</taxon>
        <taxon>Caudoviricetes</taxon>
        <taxon>Rogerhendrixvirus</taxon>
        <taxon>Rogerhendrixvirus hendrix</taxon>
    </lineage>
</organism>
<gene>
    <name evidence="3" type="primary">118</name>
    <name evidence="3" type="ORF">PBI_HENDRIX_118</name>
</gene>
<dbReference type="InterPro" id="IPR036236">
    <property type="entry name" value="Znf_C2H2_sf"/>
</dbReference>
<dbReference type="SMART" id="SM00355">
    <property type="entry name" value="ZnF_C2H2"/>
    <property type="match status" value="2"/>
</dbReference>
<reference evidence="4" key="1">
    <citation type="submission" date="2018-04" db="EMBL/GenBank/DDBJ databases">
        <authorList>
            <person name="Go L.Y."/>
            <person name="Mitchell J.A."/>
        </authorList>
    </citation>
    <scope>NUCLEOTIDE SEQUENCE [LARGE SCALE GENOMIC DNA]</scope>
</reference>
<evidence type="ECO:0000259" key="2">
    <source>
        <dbReference type="PROSITE" id="PS50157"/>
    </source>
</evidence>
<dbReference type="PROSITE" id="PS00028">
    <property type="entry name" value="ZINC_FINGER_C2H2_1"/>
    <property type="match status" value="1"/>
</dbReference>
<dbReference type="RefSeq" id="YP_009802056.1">
    <property type="nucleotide sequence ID" value="NC_047977.1"/>
</dbReference>
<dbReference type="PROSITE" id="PS50157">
    <property type="entry name" value="ZINC_FINGER_C2H2_2"/>
    <property type="match status" value="1"/>
</dbReference>
<dbReference type="GeneID" id="54992585"/>
<dbReference type="InterPro" id="IPR013087">
    <property type="entry name" value="Znf_C2H2_type"/>
</dbReference>
<evidence type="ECO:0000256" key="1">
    <source>
        <dbReference type="PROSITE-ProRule" id="PRU00042"/>
    </source>
</evidence>
<keyword evidence="1" id="KW-0863">Zinc-finger</keyword>
<dbReference type="EMBL" id="MH183162">
    <property type="protein sequence ID" value="AWN07789.1"/>
    <property type="molecule type" value="Genomic_DNA"/>
</dbReference>
<dbReference type="KEGG" id="vg:54992585"/>
<protein>
    <submittedName>
        <fullName evidence="3">DNA binding protein</fullName>
    </submittedName>
</protein>
<dbReference type="GO" id="GO:0008270">
    <property type="term" value="F:zinc ion binding"/>
    <property type="evidence" value="ECO:0007669"/>
    <property type="project" value="UniProtKB-KW"/>
</dbReference>
<keyword evidence="4" id="KW-1185">Reference proteome</keyword>
<accession>A0A2U8UUJ2</accession>
<keyword evidence="1" id="KW-0479">Metal-binding</keyword>
<sequence>MTAKRYICNIDGCTKEFHDDRGLGIHRASHLGQKEKCPRCGKQVKYLDTHMRRVHTEDPEKVLESITSLFVELELARQTITELRQQLIEARQHHTDTP</sequence>
<dbReference type="Gene3D" id="3.30.160.60">
    <property type="entry name" value="Classic Zinc Finger"/>
    <property type="match status" value="1"/>
</dbReference>
<dbReference type="SUPFAM" id="SSF57667">
    <property type="entry name" value="beta-beta-alpha zinc fingers"/>
    <property type="match status" value="1"/>
</dbReference>
<evidence type="ECO:0000313" key="3">
    <source>
        <dbReference type="EMBL" id="AWN07789.1"/>
    </source>
</evidence>
<evidence type="ECO:0000313" key="4">
    <source>
        <dbReference type="Proteomes" id="UP000247284"/>
    </source>
</evidence>
<name>A0A2U8UUJ2_9CAUD</name>